<comment type="caution">
    <text evidence="1">The sequence shown here is derived from an EMBL/GenBank/DDBJ whole genome shotgun (WGS) entry which is preliminary data.</text>
</comment>
<reference evidence="1" key="1">
    <citation type="submission" date="2020-11" db="EMBL/GenBank/DDBJ databases">
        <title>Adaptations for nitrogen fixation in a non-lichenized fungal sporocarp promotes dispersal by wood-feeding termites.</title>
        <authorList>
            <consortium name="DOE Joint Genome Institute"/>
            <person name="Koch R.A."/>
            <person name="Yoon G."/>
            <person name="Arayal U."/>
            <person name="Lail K."/>
            <person name="Amirebrahimi M."/>
            <person name="Labutti K."/>
            <person name="Lipzen A."/>
            <person name="Riley R."/>
            <person name="Barry K."/>
            <person name="Henrissat B."/>
            <person name="Grigoriev I.V."/>
            <person name="Herr J.R."/>
            <person name="Aime M.C."/>
        </authorList>
    </citation>
    <scope>NUCLEOTIDE SEQUENCE</scope>
    <source>
        <strain evidence="1">MCA 3950</strain>
    </source>
</reference>
<evidence type="ECO:0000313" key="2">
    <source>
        <dbReference type="Proteomes" id="UP000812287"/>
    </source>
</evidence>
<proteinExistence type="predicted"/>
<protein>
    <submittedName>
        <fullName evidence="1">Uncharacterized protein</fullName>
    </submittedName>
</protein>
<name>A0A9P8APY8_9AGAR</name>
<gene>
    <name evidence="1" type="ORF">BT62DRAFT_996044</name>
</gene>
<dbReference type="EMBL" id="MU250545">
    <property type="protein sequence ID" value="KAG7443509.1"/>
    <property type="molecule type" value="Genomic_DNA"/>
</dbReference>
<dbReference type="OrthoDB" id="3158487at2759"/>
<accession>A0A9P8APY8</accession>
<dbReference type="Proteomes" id="UP000812287">
    <property type="component" value="Unassembled WGS sequence"/>
</dbReference>
<dbReference type="AlphaFoldDB" id="A0A9P8APY8"/>
<sequence length="339" mass="37643">MASITAVLNQNTLFFSRRLVDDGTWSLLLSFARDIWCQAVREASLQLTQDLAIPIGFSNLPLEQQVPIEFTVTRISGLIDTSAFIPRFANGYNDKHAFRAYNHSSRNIKGTYRRNTPLRKSWYRKCSIFTEISVVEYLEYVFGNNGFHDHLSSDTLIGWNAPEGCGSACNYTIEYAAPALRCSDIDQDEILDDHSSDLSNHSAVLLSVNVTIDTEAWKTYHGSQNITVSGVRFSLYNTTQQAVVSFANNTAIISPSVISYPFSLLDHDSDCEGIDSGNTPNPFNMTRARGDPGECDDCADKFRGSYDDSGGIGCARSDRVGISVYGWMWYSGVGLYGKE</sequence>
<evidence type="ECO:0000313" key="1">
    <source>
        <dbReference type="EMBL" id="KAG7443509.1"/>
    </source>
</evidence>
<dbReference type="RefSeq" id="XP_043037009.1">
    <property type="nucleotide sequence ID" value="XM_043190563.1"/>
</dbReference>
<keyword evidence="2" id="KW-1185">Reference proteome</keyword>
<organism evidence="1 2">
    <name type="scientific">Guyanagaster necrorhizus</name>
    <dbReference type="NCBI Taxonomy" id="856835"/>
    <lineage>
        <taxon>Eukaryota</taxon>
        <taxon>Fungi</taxon>
        <taxon>Dikarya</taxon>
        <taxon>Basidiomycota</taxon>
        <taxon>Agaricomycotina</taxon>
        <taxon>Agaricomycetes</taxon>
        <taxon>Agaricomycetidae</taxon>
        <taxon>Agaricales</taxon>
        <taxon>Marasmiineae</taxon>
        <taxon>Physalacriaceae</taxon>
        <taxon>Guyanagaster</taxon>
    </lineage>
</organism>
<dbReference type="GeneID" id="66112860"/>